<dbReference type="Proteomes" id="UP000515908">
    <property type="component" value="Chromosome 03"/>
</dbReference>
<feature type="region of interest" description="Disordered" evidence="1">
    <location>
        <begin position="1"/>
        <end position="23"/>
    </location>
</feature>
<evidence type="ECO:0008006" key="4">
    <source>
        <dbReference type="Google" id="ProtNLM"/>
    </source>
</evidence>
<protein>
    <recommendedName>
        <fullName evidence="4">F-box domain-containing protein</fullName>
    </recommendedName>
</protein>
<organism evidence="2 3">
    <name type="scientific">Angomonas deanei</name>
    <dbReference type="NCBI Taxonomy" id="59799"/>
    <lineage>
        <taxon>Eukaryota</taxon>
        <taxon>Discoba</taxon>
        <taxon>Euglenozoa</taxon>
        <taxon>Kinetoplastea</taxon>
        <taxon>Metakinetoplastina</taxon>
        <taxon>Trypanosomatida</taxon>
        <taxon>Trypanosomatidae</taxon>
        <taxon>Strigomonadinae</taxon>
        <taxon>Angomonas</taxon>
    </lineage>
</organism>
<sequence length="305" mass="33194">MSLENADAIKASNDTLPTTPNHDDDAVRMAWSPATPEPLPLCPKTVGRSLFLDPTVGTAATSAPLFFWDRPSIFFTIVSFCDVADVCELMGVNKRFYELSSSDPVWKEMIESMNLGGLLTCHAVVKDYYKFFVGKIISTAALHGYYSFKADTPAESGSPAGAGFRNSSLDAERVALSKKVPSVFLLVSPATFGQVNHPIGRVQLLLKRQNLNLEVLQGSCRFSIHKRGFYFSCNAFASAVRGPVFSVQVFDQSAHVEVDEPTDAAAGEKSDMTLVLTPTFFEEGANTQLSVGSSLIVDRVFRPTT</sequence>
<dbReference type="SUPFAM" id="SSF81383">
    <property type="entry name" value="F-box domain"/>
    <property type="match status" value="1"/>
</dbReference>
<keyword evidence="3" id="KW-1185">Reference proteome</keyword>
<evidence type="ECO:0000256" key="1">
    <source>
        <dbReference type="SAM" id="MobiDB-lite"/>
    </source>
</evidence>
<evidence type="ECO:0000313" key="3">
    <source>
        <dbReference type="Proteomes" id="UP000515908"/>
    </source>
</evidence>
<evidence type="ECO:0000313" key="2">
    <source>
        <dbReference type="EMBL" id="CAD2214534.1"/>
    </source>
</evidence>
<dbReference type="Gene3D" id="1.20.1280.50">
    <property type="match status" value="1"/>
</dbReference>
<accession>A0A7G2C5V5</accession>
<dbReference type="InterPro" id="IPR036047">
    <property type="entry name" value="F-box-like_dom_sf"/>
</dbReference>
<dbReference type="AlphaFoldDB" id="A0A7G2C5V5"/>
<reference evidence="2 3" key="1">
    <citation type="submission" date="2020-08" db="EMBL/GenBank/DDBJ databases">
        <authorList>
            <person name="Newling K."/>
            <person name="Davey J."/>
            <person name="Forrester S."/>
        </authorList>
    </citation>
    <scope>NUCLEOTIDE SEQUENCE [LARGE SCALE GENOMIC DNA]</scope>
    <source>
        <strain evidence="3">Crithidia deanei Carvalho (ATCC PRA-265)</strain>
    </source>
</reference>
<name>A0A7G2C5V5_9TRYP</name>
<dbReference type="VEuPathDB" id="TriTrypDB:ADEAN_000198400"/>
<dbReference type="EMBL" id="LR877147">
    <property type="protein sequence ID" value="CAD2214534.1"/>
    <property type="molecule type" value="Genomic_DNA"/>
</dbReference>
<gene>
    <name evidence="2" type="ORF">ADEAN_000198400</name>
</gene>
<proteinExistence type="predicted"/>